<evidence type="ECO:0000313" key="2">
    <source>
        <dbReference type="Proteomes" id="UP001165279"/>
    </source>
</evidence>
<sequence>MSGVGTPGFFPAFRRLLRARISFATFIMIRFDPGKAPVMLDAWFVSKRLPSAALTEYLSNTFPFDPFYQFLDLPPGGASIGCQRLHRTASFPANTIWSTTERLAFATRLACWRPCHQARGRICPSAGSSGAGRIGVAKSSA</sequence>
<protein>
    <submittedName>
        <fullName evidence="1">Uncharacterized protein</fullName>
    </submittedName>
</protein>
<dbReference type="RefSeq" id="WP_238906202.1">
    <property type="nucleotide sequence ID" value="NZ_JAKOEM010000029.1"/>
</dbReference>
<name>A0ABS9P214_9RHOB</name>
<proteinExistence type="predicted"/>
<evidence type="ECO:0000313" key="1">
    <source>
        <dbReference type="EMBL" id="MCG6560525.1"/>
    </source>
</evidence>
<organism evidence="1 2">
    <name type="scientific">Ruegeria alba</name>
    <dbReference type="NCBI Taxonomy" id="2916756"/>
    <lineage>
        <taxon>Bacteria</taxon>
        <taxon>Pseudomonadati</taxon>
        <taxon>Pseudomonadota</taxon>
        <taxon>Alphaproteobacteria</taxon>
        <taxon>Rhodobacterales</taxon>
        <taxon>Roseobacteraceae</taxon>
        <taxon>Ruegeria</taxon>
    </lineage>
</organism>
<dbReference type="Proteomes" id="UP001165279">
    <property type="component" value="Unassembled WGS sequence"/>
</dbReference>
<gene>
    <name evidence="1" type="ORF">MB818_20145</name>
</gene>
<dbReference type="EMBL" id="JAKOEM010000029">
    <property type="protein sequence ID" value="MCG6560525.1"/>
    <property type="molecule type" value="Genomic_DNA"/>
</dbReference>
<comment type="caution">
    <text evidence="1">The sequence shown here is derived from an EMBL/GenBank/DDBJ whole genome shotgun (WGS) entry which is preliminary data.</text>
</comment>
<reference evidence="1" key="1">
    <citation type="submission" date="2022-02" db="EMBL/GenBank/DDBJ databases">
        <title>The genome sequence of Ruegeria sp. 1NDH52C.</title>
        <authorList>
            <person name="Du J."/>
        </authorList>
    </citation>
    <scope>NUCLEOTIDE SEQUENCE</scope>
    <source>
        <strain evidence="1">1NDH52C</strain>
    </source>
</reference>
<keyword evidence="2" id="KW-1185">Reference proteome</keyword>
<accession>A0ABS9P214</accession>